<protein>
    <submittedName>
        <fullName evidence="1">RCG24506</fullName>
    </submittedName>
</protein>
<reference evidence="2" key="1">
    <citation type="submission" date="2005-09" db="EMBL/GenBank/DDBJ databases">
        <authorList>
            <person name="Mural R.J."/>
            <person name="Li P.W."/>
            <person name="Adams M.D."/>
            <person name="Amanatides P.G."/>
            <person name="Baden-Tillson H."/>
            <person name="Barnstead M."/>
            <person name="Chin S.H."/>
            <person name="Dew I."/>
            <person name="Evans C.A."/>
            <person name="Ferriera S."/>
            <person name="Flanigan M."/>
            <person name="Fosler C."/>
            <person name="Glodek A."/>
            <person name="Gu Z."/>
            <person name="Holt R.A."/>
            <person name="Jennings D."/>
            <person name="Kraft C.L."/>
            <person name="Lu F."/>
            <person name="Nguyen T."/>
            <person name="Nusskern D.R."/>
            <person name="Pfannkoch C.M."/>
            <person name="Sitter C."/>
            <person name="Sutton G.G."/>
            <person name="Venter J.C."/>
            <person name="Wang Z."/>
            <person name="Woodage T."/>
            <person name="Zheng X.H."/>
            <person name="Zhong F."/>
        </authorList>
    </citation>
    <scope>NUCLEOTIDE SEQUENCE [LARGE SCALE GENOMIC DNA]</scope>
    <source>
        <strain>BN</strain>
        <strain evidence="2">Sprague-Dawley</strain>
    </source>
</reference>
<dbReference type="EMBL" id="CH474024">
    <property type="protein sequence ID" value="EDL83015.1"/>
    <property type="molecule type" value="Genomic_DNA"/>
</dbReference>
<dbReference type="AlphaFoldDB" id="A6K6S1"/>
<accession>A6K6S1</accession>
<evidence type="ECO:0000313" key="1">
    <source>
        <dbReference type="EMBL" id="EDL83015.1"/>
    </source>
</evidence>
<name>A6K6S1_RAT</name>
<dbReference type="Proteomes" id="UP000234681">
    <property type="component" value="Chromosome 13"/>
</dbReference>
<gene>
    <name evidence="1" type="ORF">rCG_24506</name>
</gene>
<sequence length="35" mass="4146">MTAIIRISEIQTKSHSNKPVIYLFYYFCFCSKLSI</sequence>
<proteinExistence type="predicted"/>
<evidence type="ECO:0000313" key="2">
    <source>
        <dbReference type="Proteomes" id="UP000234681"/>
    </source>
</evidence>
<organism evidence="1 2">
    <name type="scientific">Rattus norvegicus</name>
    <name type="common">Rat</name>
    <dbReference type="NCBI Taxonomy" id="10116"/>
    <lineage>
        <taxon>Eukaryota</taxon>
        <taxon>Metazoa</taxon>
        <taxon>Chordata</taxon>
        <taxon>Craniata</taxon>
        <taxon>Vertebrata</taxon>
        <taxon>Euteleostomi</taxon>
        <taxon>Mammalia</taxon>
        <taxon>Eutheria</taxon>
        <taxon>Euarchontoglires</taxon>
        <taxon>Glires</taxon>
        <taxon>Rodentia</taxon>
        <taxon>Myomorpha</taxon>
        <taxon>Muroidea</taxon>
        <taxon>Muridae</taxon>
        <taxon>Murinae</taxon>
        <taxon>Rattus</taxon>
    </lineage>
</organism>